<evidence type="ECO:0000313" key="3">
    <source>
        <dbReference type="Proteomes" id="UP000772434"/>
    </source>
</evidence>
<evidence type="ECO:0000256" key="1">
    <source>
        <dbReference type="SAM" id="MobiDB-lite"/>
    </source>
</evidence>
<feature type="region of interest" description="Disordered" evidence="1">
    <location>
        <begin position="55"/>
        <end position="77"/>
    </location>
</feature>
<protein>
    <submittedName>
        <fullName evidence="2">Uncharacterized protein</fullName>
    </submittedName>
</protein>
<gene>
    <name evidence="2" type="ORF">BDP27DRAFT_1419678</name>
</gene>
<feature type="compositionally biased region" description="Low complexity" evidence="1">
    <location>
        <begin position="16"/>
        <end position="32"/>
    </location>
</feature>
<dbReference type="EMBL" id="JADNRY010000038">
    <property type="protein sequence ID" value="KAF9070654.1"/>
    <property type="molecule type" value="Genomic_DNA"/>
</dbReference>
<sequence length="111" mass="12414">MARLHLTKAQLSKDISSPSLSAPSASNAFPHSPRSKSPSKRNARPILLVSWNGVSTLPSGTEEDETSIPADPFTQLPQTPHARKRLVQQLRWETEVLPMLVRPYMDYQPLQ</sequence>
<dbReference type="Proteomes" id="UP000772434">
    <property type="component" value="Unassembled WGS sequence"/>
</dbReference>
<reference evidence="2" key="1">
    <citation type="submission" date="2020-11" db="EMBL/GenBank/DDBJ databases">
        <authorList>
            <consortium name="DOE Joint Genome Institute"/>
            <person name="Ahrendt S."/>
            <person name="Riley R."/>
            <person name="Andreopoulos W."/>
            <person name="Labutti K."/>
            <person name="Pangilinan J."/>
            <person name="Ruiz-Duenas F.J."/>
            <person name="Barrasa J.M."/>
            <person name="Sanchez-Garcia M."/>
            <person name="Camarero S."/>
            <person name="Miyauchi S."/>
            <person name="Serrano A."/>
            <person name="Linde D."/>
            <person name="Babiker R."/>
            <person name="Drula E."/>
            <person name="Ayuso-Fernandez I."/>
            <person name="Pacheco R."/>
            <person name="Padilla G."/>
            <person name="Ferreira P."/>
            <person name="Barriuso J."/>
            <person name="Kellner H."/>
            <person name="Castanera R."/>
            <person name="Alfaro M."/>
            <person name="Ramirez L."/>
            <person name="Pisabarro A.G."/>
            <person name="Kuo A."/>
            <person name="Tritt A."/>
            <person name="Lipzen A."/>
            <person name="He G."/>
            <person name="Yan M."/>
            <person name="Ng V."/>
            <person name="Cullen D."/>
            <person name="Martin F."/>
            <person name="Rosso M.-N."/>
            <person name="Henrissat B."/>
            <person name="Hibbett D."/>
            <person name="Martinez A.T."/>
            <person name="Grigoriev I.V."/>
        </authorList>
    </citation>
    <scope>NUCLEOTIDE SEQUENCE</scope>
    <source>
        <strain evidence="2">AH 40177</strain>
    </source>
</reference>
<keyword evidence="3" id="KW-1185">Reference proteome</keyword>
<name>A0A9P5U979_9AGAR</name>
<proteinExistence type="predicted"/>
<accession>A0A9P5U979</accession>
<feature type="compositionally biased region" description="Basic residues" evidence="1">
    <location>
        <begin position="33"/>
        <end position="43"/>
    </location>
</feature>
<feature type="region of interest" description="Disordered" evidence="1">
    <location>
        <begin position="1"/>
        <end position="43"/>
    </location>
</feature>
<dbReference type="AlphaFoldDB" id="A0A9P5U979"/>
<organism evidence="2 3">
    <name type="scientific">Rhodocollybia butyracea</name>
    <dbReference type="NCBI Taxonomy" id="206335"/>
    <lineage>
        <taxon>Eukaryota</taxon>
        <taxon>Fungi</taxon>
        <taxon>Dikarya</taxon>
        <taxon>Basidiomycota</taxon>
        <taxon>Agaricomycotina</taxon>
        <taxon>Agaricomycetes</taxon>
        <taxon>Agaricomycetidae</taxon>
        <taxon>Agaricales</taxon>
        <taxon>Marasmiineae</taxon>
        <taxon>Omphalotaceae</taxon>
        <taxon>Rhodocollybia</taxon>
    </lineage>
</organism>
<evidence type="ECO:0000313" key="2">
    <source>
        <dbReference type="EMBL" id="KAF9070654.1"/>
    </source>
</evidence>
<comment type="caution">
    <text evidence="2">The sequence shown here is derived from an EMBL/GenBank/DDBJ whole genome shotgun (WGS) entry which is preliminary data.</text>
</comment>